<evidence type="ECO:0000313" key="2">
    <source>
        <dbReference type="EMBL" id="PAA55242.1"/>
    </source>
</evidence>
<sequence length="313" mass="33154">AAVRPAPTCSRSRRAAGCLPALQTRPLPHRHHEIRRLFTALQSRPAGPGRRLRARPAGPRLRQATNRPLDDVNSGSVNSELGRLAASAEHNPLDCLVVILICEYGFLLTPPSGVVHRASGRSRAWTPATIATAAAGTASLATKPTPSWRTRCARNFACTRRCSAGLARTAVQPWPASRVCSSCTPARNGTPGLYAANSPAPLWFHAEPRAAGRVHLPDPLPGVSAGPRLLHPVCAAALHGQPSVPNPAQELAKAMLTAGQQNSDRGAELTDMVLELMAKVGDSGCAEIAMPKVFSTLTKLVRFPASDGRVGRY</sequence>
<keyword evidence="3" id="KW-1185">Reference proteome</keyword>
<accession>A0A267E3K1</accession>
<dbReference type="Proteomes" id="UP000215902">
    <property type="component" value="Unassembled WGS sequence"/>
</dbReference>
<reference evidence="2 3" key="1">
    <citation type="submission" date="2017-06" db="EMBL/GenBank/DDBJ databases">
        <title>A platform for efficient transgenesis in Macrostomum lignano, a flatworm model organism for stem cell research.</title>
        <authorList>
            <person name="Berezikov E."/>
        </authorList>
    </citation>
    <scope>NUCLEOTIDE SEQUENCE [LARGE SCALE GENOMIC DNA]</scope>
    <source>
        <strain evidence="2">DV1</strain>
        <tissue evidence="2">Whole organism</tissue>
    </source>
</reference>
<feature type="non-terminal residue" evidence="2">
    <location>
        <position position="1"/>
    </location>
</feature>
<feature type="region of interest" description="Disordered" evidence="1">
    <location>
        <begin position="45"/>
        <end position="75"/>
    </location>
</feature>
<organism evidence="2 3">
    <name type="scientific">Macrostomum lignano</name>
    <dbReference type="NCBI Taxonomy" id="282301"/>
    <lineage>
        <taxon>Eukaryota</taxon>
        <taxon>Metazoa</taxon>
        <taxon>Spiralia</taxon>
        <taxon>Lophotrochozoa</taxon>
        <taxon>Platyhelminthes</taxon>
        <taxon>Rhabditophora</taxon>
        <taxon>Macrostomorpha</taxon>
        <taxon>Macrostomida</taxon>
        <taxon>Macrostomidae</taxon>
        <taxon>Macrostomum</taxon>
    </lineage>
</organism>
<protein>
    <submittedName>
        <fullName evidence="2">Uncharacterized protein</fullName>
    </submittedName>
</protein>
<dbReference type="EMBL" id="NIVC01002781">
    <property type="protein sequence ID" value="PAA55242.1"/>
    <property type="molecule type" value="Genomic_DNA"/>
</dbReference>
<proteinExistence type="predicted"/>
<evidence type="ECO:0000256" key="1">
    <source>
        <dbReference type="SAM" id="MobiDB-lite"/>
    </source>
</evidence>
<name>A0A267E3K1_9PLAT</name>
<dbReference type="AlphaFoldDB" id="A0A267E3K1"/>
<evidence type="ECO:0000313" key="3">
    <source>
        <dbReference type="Proteomes" id="UP000215902"/>
    </source>
</evidence>
<comment type="caution">
    <text evidence="2">The sequence shown here is derived from an EMBL/GenBank/DDBJ whole genome shotgun (WGS) entry which is preliminary data.</text>
</comment>
<gene>
    <name evidence="2" type="ORF">BOX15_Mlig012903g4</name>
</gene>
<feature type="compositionally biased region" description="Low complexity" evidence="1">
    <location>
        <begin position="45"/>
        <end position="62"/>
    </location>
</feature>